<evidence type="ECO:0000256" key="5">
    <source>
        <dbReference type="ARBA" id="ARBA00022692"/>
    </source>
</evidence>
<evidence type="ECO:0000256" key="3">
    <source>
        <dbReference type="ARBA" id="ARBA00022553"/>
    </source>
</evidence>
<dbReference type="SUPFAM" id="SSF56112">
    <property type="entry name" value="Protein kinase-like (PK-like)"/>
    <property type="match status" value="1"/>
</dbReference>
<dbReference type="InterPro" id="IPR015919">
    <property type="entry name" value="Cadherin-like_sf"/>
</dbReference>
<name>A0A6P6XS59_DERPT</name>
<keyword evidence="5 26" id="KW-0812">Transmembrane</keyword>
<dbReference type="KEGG" id="dpte:113790798"/>
<dbReference type="GO" id="GO:0005524">
    <property type="term" value="F:ATP binding"/>
    <property type="evidence" value="ECO:0007669"/>
    <property type="project" value="UniProtKB-UniRule"/>
</dbReference>
<dbReference type="CDD" id="cd11304">
    <property type="entry name" value="Cadherin_repeat"/>
    <property type="match status" value="1"/>
</dbReference>
<evidence type="ECO:0000259" key="27">
    <source>
        <dbReference type="PROSITE" id="PS50011"/>
    </source>
</evidence>
<comment type="subcellular location">
    <subcellularLocation>
        <location evidence="1">Membrane</location>
        <topology evidence="1">Single-pass type I membrane protein</topology>
    </subcellularLocation>
</comment>
<feature type="domain" description="Cadherin" evidence="28">
    <location>
        <begin position="116"/>
        <end position="222"/>
    </location>
</feature>
<keyword evidence="9" id="KW-0418">Kinase</keyword>
<dbReference type="Pfam" id="PF07714">
    <property type="entry name" value="PK_Tyr_Ser-Thr"/>
    <property type="match status" value="1"/>
</dbReference>
<evidence type="ECO:0000256" key="8">
    <source>
        <dbReference type="ARBA" id="ARBA00022741"/>
    </source>
</evidence>
<sequence length="723" mass="82665">MYSSNVFMVDNNNDDKNNDEIIIQPSSSSSSITKSIKMKQNKFKSSNHQSIEWSNKATIVTKLRSYFQLSSLSSSLSFSLKNSITKIIIINIIIIIIGCLSSLPVIVSAFNSPPVFDFKREIFVSENTPVGQMVTMVRTIDKEKDIITYGIDPAHWNDGSKYFRIDEKTGQIFVRESLAGQGGNFLNMYIKANDGHQTAKIEAVISVSKATDKGQIVHYPDIHAPPSHIFNTNNILINKTDTRPSFHPPTPKDIPLETLRPQRKQRPPITKLNTFSNRAKNETKNQQSITVKPDVDHYEQIPTEDKPLKQSSLLADILWPIGPYILISIFVPTLCLIFWCWIHKRSMPSRNAIKTFSHKIINNNKSESIETTTSSFTGDFDVSLFKTRFHETSADSGLNISRISNQWEFPRHHLRFMHILGQGCFGQVWKCETFNGNQPAATQTQIVAVKTLKENVGDKEKRDLLDELEVMKILDPHPNVVTLIGCCTERDPVYLIMEYVPYGKLQKYLGDSREDIAYGSKQPHEKLESHDLISFAYQIAKGMEYLSSKGIIHRDLAARNILVGHNKICKIADFGLAKYNQEIYERKSEGRLPIRWMAIESLKDFIFTTKSDVWSFGILMWEIVTLGCTPYPGWTASEVIKKVSEGYRLEKPEHCKREMYNIMYYCWDRNPHHRPSFSELVCLLDNLFGSDDEYIELDRFPDHCYYNLLKPPGCNGGNSSEKL</sequence>
<keyword evidence="13" id="KW-0829">Tyrosine-protein kinase</keyword>
<evidence type="ECO:0000256" key="1">
    <source>
        <dbReference type="ARBA" id="ARBA00004479"/>
    </source>
</evidence>
<dbReference type="GO" id="GO:0005886">
    <property type="term" value="C:plasma membrane"/>
    <property type="evidence" value="ECO:0007669"/>
    <property type="project" value="TreeGrafter"/>
</dbReference>
<evidence type="ECO:0000313" key="30">
    <source>
        <dbReference type="RefSeq" id="XP_027196302.1"/>
    </source>
</evidence>
<evidence type="ECO:0000256" key="10">
    <source>
        <dbReference type="ARBA" id="ARBA00022840"/>
    </source>
</evidence>
<dbReference type="GO" id="GO:0004714">
    <property type="term" value="F:transmembrane receptor protein tyrosine kinase activity"/>
    <property type="evidence" value="ECO:0007669"/>
    <property type="project" value="UniProtKB-EC"/>
</dbReference>
<evidence type="ECO:0000256" key="4">
    <source>
        <dbReference type="ARBA" id="ARBA00022679"/>
    </source>
</evidence>
<dbReference type="CDD" id="cd00192">
    <property type="entry name" value="PTKc"/>
    <property type="match status" value="1"/>
</dbReference>
<feature type="binding site" evidence="21 24">
    <location>
        <position position="450"/>
    </location>
    <ligand>
        <name>ATP</name>
        <dbReference type="ChEBI" id="CHEBI:30616"/>
    </ligand>
</feature>
<feature type="binding site" evidence="22">
    <location>
        <position position="560"/>
    </location>
    <ligand>
        <name>Mg(2+)</name>
        <dbReference type="ChEBI" id="CHEBI:18420"/>
    </ligand>
</feature>
<evidence type="ECO:0000256" key="9">
    <source>
        <dbReference type="ARBA" id="ARBA00022777"/>
    </source>
</evidence>
<keyword evidence="16" id="KW-0325">Glycoprotein</keyword>
<dbReference type="FunCoup" id="A0A6P6XS59">
    <property type="interactions" value="5"/>
</dbReference>
<dbReference type="OrthoDB" id="3256376at2759"/>
<keyword evidence="23" id="KW-0106">Calcium</keyword>
<feature type="binding site" evidence="22">
    <location>
        <position position="573"/>
    </location>
    <ligand>
        <name>Mg(2+)</name>
        <dbReference type="ChEBI" id="CHEBI:18420"/>
    </ligand>
</feature>
<dbReference type="Gene3D" id="1.10.510.10">
    <property type="entry name" value="Transferase(Phosphotransferase) domain 1"/>
    <property type="match status" value="1"/>
</dbReference>
<dbReference type="FunFam" id="3.30.200.20:FF:000593">
    <property type="entry name" value="Predicted protein"/>
    <property type="match status" value="1"/>
</dbReference>
<evidence type="ECO:0000256" key="2">
    <source>
        <dbReference type="ARBA" id="ARBA00011902"/>
    </source>
</evidence>
<keyword evidence="17" id="KW-0393">Immunoglobulin domain</keyword>
<feature type="active site" description="Proton acceptor" evidence="20">
    <location>
        <position position="555"/>
    </location>
</feature>
<evidence type="ECO:0000256" key="23">
    <source>
        <dbReference type="PROSITE-ProRule" id="PRU00043"/>
    </source>
</evidence>
<dbReference type="OMA" id="MKLINPH"/>
<evidence type="ECO:0000256" key="12">
    <source>
        <dbReference type="ARBA" id="ARBA00023136"/>
    </source>
</evidence>
<evidence type="ECO:0000256" key="16">
    <source>
        <dbReference type="ARBA" id="ARBA00023180"/>
    </source>
</evidence>
<keyword evidence="29" id="KW-1185">Reference proteome</keyword>
<dbReference type="GO" id="GO:1902533">
    <property type="term" value="P:positive regulation of intracellular signal transduction"/>
    <property type="evidence" value="ECO:0007669"/>
    <property type="project" value="UniProtKB-ARBA"/>
</dbReference>
<dbReference type="GO" id="GO:0007169">
    <property type="term" value="P:cell surface receptor protein tyrosine kinase signaling pathway"/>
    <property type="evidence" value="ECO:0007669"/>
    <property type="project" value="TreeGrafter"/>
</dbReference>
<evidence type="ECO:0000256" key="13">
    <source>
        <dbReference type="ARBA" id="ARBA00023137"/>
    </source>
</evidence>
<organism evidence="29 30">
    <name type="scientific">Dermatophagoides pteronyssinus</name>
    <name type="common">European house dust mite</name>
    <dbReference type="NCBI Taxonomy" id="6956"/>
    <lineage>
        <taxon>Eukaryota</taxon>
        <taxon>Metazoa</taxon>
        <taxon>Ecdysozoa</taxon>
        <taxon>Arthropoda</taxon>
        <taxon>Chelicerata</taxon>
        <taxon>Arachnida</taxon>
        <taxon>Acari</taxon>
        <taxon>Acariformes</taxon>
        <taxon>Sarcoptiformes</taxon>
        <taxon>Astigmata</taxon>
        <taxon>Psoroptidia</taxon>
        <taxon>Analgoidea</taxon>
        <taxon>Pyroglyphidae</taxon>
        <taxon>Dermatophagoidinae</taxon>
        <taxon>Dermatophagoides</taxon>
    </lineage>
</organism>
<dbReference type="InterPro" id="IPR020635">
    <property type="entry name" value="Tyr_kinase_cat_dom"/>
</dbReference>
<reference evidence="30" key="1">
    <citation type="submission" date="2025-08" db="UniProtKB">
        <authorList>
            <consortium name="RefSeq"/>
        </authorList>
    </citation>
    <scope>IDENTIFICATION</scope>
    <source>
        <strain evidence="30">Airmid</strain>
    </source>
</reference>
<keyword evidence="4" id="KW-0808">Transferase</keyword>
<dbReference type="PANTHER" id="PTHR24416:SF621">
    <property type="entry name" value="TYROSINE KINASE RECEPTOR CAD96CA"/>
    <property type="match status" value="1"/>
</dbReference>
<dbReference type="SMART" id="SM00219">
    <property type="entry name" value="TyrKc"/>
    <property type="match status" value="1"/>
</dbReference>
<evidence type="ECO:0000256" key="17">
    <source>
        <dbReference type="ARBA" id="ARBA00023319"/>
    </source>
</evidence>
<evidence type="ECO:0000256" key="22">
    <source>
        <dbReference type="PIRSR" id="PIRSR000615-3"/>
    </source>
</evidence>
<evidence type="ECO:0000256" key="20">
    <source>
        <dbReference type="PIRSR" id="PIRSR000615-1"/>
    </source>
</evidence>
<dbReference type="SUPFAM" id="SSF49313">
    <property type="entry name" value="Cadherin-like"/>
    <property type="match status" value="1"/>
</dbReference>
<feature type="binding site" evidence="21">
    <location>
        <begin position="421"/>
        <end position="428"/>
    </location>
    <ligand>
        <name>ATP</name>
        <dbReference type="ChEBI" id="CHEBI:30616"/>
    </ligand>
</feature>
<dbReference type="FunFam" id="1.10.510.10:FF:000190">
    <property type="entry name" value="Proto-oncogene tyrosine-protein kinase receptor Ret"/>
    <property type="match status" value="1"/>
</dbReference>
<feature type="transmembrane region" description="Helical" evidence="26">
    <location>
        <begin position="317"/>
        <end position="342"/>
    </location>
</feature>
<evidence type="ECO:0000256" key="25">
    <source>
        <dbReference type="SAM" id="MobiDB-lite"/>
    </source>
</evidence>
<evidence type="ECO:0000256" key="15">
    <source>
        <dbReference type="ARBA" id="ARBA00023170"/>
    </source>
</evidence>
<evidence type="ECO:0000256" key="18">
    <source>
        <dbReference type="ARBA" id="ARBA00051243"/>
    </source>
</evidence>
<keyword evidence="8 21" id="KW-0547">Nucleotide-binding</keyword>
<evidence type="ECO:0000256" key="19">
    <source>
        <dbReference type="ARBA" id="ARBA00056965"/>
    </source>
</evidence>
<keyword evidence="14" id="KW-1015">Disulfide bond</keyword>
<evidence type="ECO:0000256" key="26">
    <source>
        <dbReference type="SAM" id="Phobius"/>
    </source>
</evidence>
<dbReference type="RefSeq" id="XP_027196302.1">
    <property type="nucleotide sequence ID" value="XM_027340501.1"/>
</dbReference>
<evidence type="ECO:0000313" key="29">
    <source>
        <dbReference type="Proteomes" id="UP000515146"/>
    </source>
</evidence>
<evidence type="ECO:0000256" key="6">
    <source>
        <dbReference type="ARBA" id="ARBA00022729"/>
    </source>
</evidence>
<dbReference type="Gene3D" id="2.60.40.60">
    <property type="entry name" value="Cadherins"/>
    <property type="match status" value="1"/>
</dbReference>
<keyword evidence="11 26" id="KW-1133">Transmembrane helix</keyword>
<dbReference type="PROSITE" id="PS50011">
    <property type="entry name" value="PROTEIN_KINASE_DOM"/>
    <property type="match status" value="1"/>
</dbReference>
<evidence type="ECO:0000256" key="21">
    <source>
        <dbReference type="PIRSR" id="PIRSR000615-2"/>
    </source>
</evidence>
<keyword evidence="7" id="KW-0677">Repeat</keyword>
<dbReference type="InterPro" id="IPR008266">
    <property type="entry name" value="Tyr_kinase_AS"/>
</dbReference>
<dbReference type="InterPro" id="IPR001245">
    <property type="entry name" value="Ser-Thr/Tyr_kinase_cat_dom"/>
</dbReference>
<keyword evidence="15" id="KW-0675">Receptor</keyword>
<dbReference type="AlphaFoldDB" id="A0A6P6XS59"/>
<dbReference type="InParanoid" id="A0A6P6XS59"/>
<dbReference type="InterPro" id="IPR011009">
    <property type="entry name" value="Kinase-like_dom_sf"/>
</dbReference>
<evidence type="ECO:0000256" key="24">
    <source>
        <dbReference type="PROSITE-ProRule" id="PRU10141"/>
    </source>
</evidence>
<keyword evidence="22" id="KW-0460">Magnesium</keyword>
<proteinExistence type="predicted"/>
<dbReference type="PANTHER" id="PTHR24416">
    <property type="entry name" value="TYROSINE-PROTEIN KINASE RECEPTOR"/>
    <property type="match status" value="1"/>
</dbReference>
<dbReference type="InterPro" id="IPR017441">
    <property type="entry name" value="Protein_kinase_ATP_BS"/>
</dbReference>
<feature type="region of interest" description="Disordered" evidence="25">
    <location>
        <begin position="263"/>
        <end position="290"/>
    </location>
</feature>
<dbReference type="InterPro" id="IPR002126">
    <property type="entry name" value="Cadherin-like_dom"/>
</dbReference>
<accession>A0A6P6XS59</accession>
<feature type="domain" description="Protein kinase" evidence="27">
    <location>
        <begin position="414"/>
        <end position="688"/>
    </location>
</feature>
<comment type="catalytic activity">
    <reaction evidence="18">
        <text>L-tyrosyl-[protein] + ATP = O-phospho-L-tyrosyl-[protein] + ADP + H(+)</text>
        <dbReference type="Rhea" id="RHEA:10596"/>
        <dbReference type="Rhea" id="RHEA-COMP:10136"/>
        <dbReference type="Rhea" id="RHEA-COMP:20101"/>
        <dbReference type="ChEBI" id="CHEBI:15378"/>
        <dbReference type="ChEBI" id="CHEBI:30616"/>
        <dbReference type="ChEBI" id="CHEBI:46858"/>
        <dbReference type="ChEBI" id="CHEBI:61978"/>
        <dbReference type="ChEBI" id="CHEBI:456216"/>
        <dbReference type="EC" id="2.7.10.1"/>
    </reaction>
</comment>
<dbReference type="PROSITE" id="PS00107">
    <property type="entry name" value="PROTEIN_KINASE_ATP"/>
    <property type="match status" value="1"/>
</dbReference>
<dbReference type="PROSITE" id="PS00109">
    <property type="entry name" value="PROTEIN_KINASE_TYR"/>
    <property type="match status" value="1"/>
</dbReference>
<dbReference type="Proteomes" id="UP000515146">
    <property type="component" value="Unplaced"/>
</dbReference>
<evidence type="ECO:0000256" key="7">
    <source>
        <dbReference type="ARBA" id="ARBA00022737"/>
    </source>
</evidence>
<evidence type="ECO:0000259" key="28">
    <source>
        <dbReference type="PROSITE" id="PS50268"/>
    </source>
</evidence>
<keyword evidence="10 21" id="KW-0067">ATP-binding</keyword>
<dbReference type="Gene3D" id="3.30.200.20">
    <property type="entry name" value="Phosphorylase Kinase, domain 1"/>
    <property type="match status" value="1"/>
</dbReference>
<comment type="function">
    <text evidence="19">Receptor for basic fibroblast growth factor.</text>
</comment>
<evidence type="ECO:0000256" key="14">
    <source>
        <dbReference type="ARBA" id="ARBA00023157"/>
    </source>
</evidence>
<dbReference type="InterPro" id="IPR000719">
    <property type="entry name" value="Prot_kinase_dom"/>
</dbReference>
<dbReference type="PRINTS" id="PR00109">
    <property type="entry name" value="TYRKINASE"/>
</dbReference>
<dbReference type="GO" id="GO:0007156">
    <property type="term" value="P:homophilic cell adhesion via plasma membrane adhesion molecules"/>
    <property type="evidence" value="ECO:0007669"/>
    <property type="project" value="InterPro"/>
</dbReference>
<keyword evidence="6" id="KW-0732">Signal</keyword>
<dbReference type="GO" id="GO:0043235">
    <property type="term" value="C:receptor complex"/>
    <property type="evidence" value="ECO:0007669"/>
    <property type="project" value="TreeGrafter"/>
</dbReference>
<dbReference type="InterPro" id="IPR050122">
    <property type="entry name" value="RTK"/>
</dbReference>
<keyword evidence="3" id="KW-0597">Phosphoprotein</keyword>
<feature type="compositionally biased region" description="Polar residues" evidence="25">
    <location>
        <begin position="271"/>
        <end position="290"/>
    </location>
</feature>
<feature type="binding site" evidence="21">
    <location>
        <position position="559"/>
    </location>
    <ligand>
        <name>ATP</name>
        <dbReference type="ChEBI" id="CHEBI:30616"/>
    </ligand>
</feature>
<dbReference type="EC" id="2.7.10.1" evidence="2"/>
<dbReference type="PROSITE" id="PS50268">
    <property type="entry name" value="CADHERIN_2"/>
    <property type="match status" value="1"/>
</dbReference>
<keyword evidence="12 26" id="KW-0472">Membrane</keyword>
<evidence type="ECO:0000256" key="11">
    <source>
        <dbReference type="ARBA" id="ARBA00022989"/>
    </source>
</evidence>
<keyword evidence="22" id="KW-0479">Metal-binding</keyword>
<feature type="transmembrane region" description="Helical" evidence="26">
    <location>
        <begin position="87"/>
        <end position="110"/>
    </location>
</feature>
<dbReference type="GO" id="GO:0005509">
    <property type="term" value="F:calcium ion binding"/>
    <property type="evidence" value="ECO:0007669"/>
    <property type="project" value="UniProtKB-UniRule"/>
</dbReference>
<protein>
    <recommendedName>
        <fullName evidence="2">receptor protein-tyrosine kinase</fullName>
        <ecNumber evidence="2">2.7.10.1</ecNumber>
    </recommendedName>
</protein>
<gene>
    <name evidence="30" type="primary">LOC113790798</name>
</gene>